<protein>
    <submittedName>
        <fullName evidence="4">Aldolase/citrate lyase family protein</fullName>
    </submittedName>
</protein>
<dbReference type="SUPFAM" id="SSF51621">
    <property type="entry name" value="Phosphoenolpyruvate/pyruvate domain"/>
    <property type="match status" value="1"/>
</dbReference>
<dbReference type="PANTHER" id="PTHR32308">
    <property type="entry name" value="LYASE BETA SUBUNIT, PUTATIVE (AFU_ORTHOLOGUE AFUA_4G13030)-RELATED"/>
    <property type="match status" value="1"/>
</dbReference>
<proteinExistence type="predicted"/>
<dbReference type="EMBL" id="BAABKG010000003">
    <property type="protein sequence ID" value="GAA5148863.1"/>
    <property type="molecule type" value="Genomic_DNA"/>
</dbReference>
<dbReference type="InterPro" id="IPR054255">
    <property type="entry name" value="DUF6986"/>
</dbReference>
<comment type="cofactor">
    <cofactor evidence="1">
        <name>Mg(2+)</name>
        <dbReference type="ChEBI" id="CHEBI:18420"/>
    </cofactor>
</comment>
<dbReference type="GO" id="GO:0016829">
    <property type="term" value="F:lyase activity"/>
    <property type="evidence" value="ECO:0007669"/>
    <property type="project" value="UniProtKB-KW"/>
</dbReference>
<evidence type="ECO:0000256" key="3">
    <source>
        <dbReference type="ARBA" id="ARBA00022842"/>
    </source>
</evidence>
<evidence type="ECO:0000313" key="4">
    <source>
        <dbReference type="EMBL" id="GAA5148863.1"/>
    </source>
</evidence>
<accession>A0ABP9PLZ1</accession>
<evidence type="ECO:0000256" key="2">
    <source>
        <dbReference type="ARBA" id="ARBA00022723"/>
    </source>
</evidence>
<evidence type="ECO:0000313" key="5">
    <source>
        <dbReference type="Proteomes" id="UP001500221"/>
    </source>
</evidence>
<dbReference type="Pfam" id="PF22484">
    <property type="entry name" value="DUF6986"/>
    <property type="match status" value="1"/>
</dbReference>
<keyword evidence="3" id="KW-0460">Magnesium</keyword>
<reference evidence="5" key="1">
    <citation type="journal article" date="2019" name="Int. J. Syst. Evol. Microbiol.">
        <title>The Global Catalogue of Microorganisms (GCM) 10K type strain sequencing project: providing services to taxonomists for standard genome sequencing and annotation.</title>
        <authorList>
            <consortium name="The Broad Institute Genomics Platform"/>
            <consortium name="The Broad Institute Genome Sequencing Center for Infectious Disease"/>
            <person name="Wu L."/>
            <person name="Ma J."/>
        </authorList>
    </citation>
    <scope>NUCLEOTIDE SEQUENCE [LARGE SCALE GENOMIC DNA]</scope>
    <source>
        <strain evidence="5">JCM 18459</strain>
    </source>
</reference>
<keyword evidence="2" id="KW-0479">Metal-binding</keyword>
<dbReference type="Gene3D" id="3.20.20.60">
    <property type="entry name" value="Phosphoenolpyruvate-binding domains"/>
    <property type="match status" value="1"/>
</dbReference>
<gene>
    <name evidence="4" type="ORF">GCM10023340_23310</name>
</gene>
<organism evidence="4 5">
    <name type="scientific">Nocardioides marinquilinus</name>
    <dbReference type="NCBI Taxonomy" id="1210400"/>
    <lineage>
        <taxon>Bacteria</taxon>
        <taxon>Bacillati</taxon>
        <taxon>Actinomycetota</taxon>
        <taxon>Actinomycetes</taxon>
        <taxon>Propionibacteriales</taxon>
        <taxon>Nocardioidaceae</taxon>
        <taxon>Nocardioides</taxon>
    </lineage>
</organism>
<dbReference type="Proteomes" id="UP001500221">
    <property type="component" value="Unassembled WGS sequence"/>
</dbReference>
<dbReference type="InterPro" id="IPR015813">
    <property type="entry name" value="Pyrv/PenolPyrv_kinase-like_dom"/>
</dbReference>
<keyword evidence="5" id="KW-1185">Reference proteome</keyword>
<keyword evidence="4" id="KW-0456">Lyase</keyword>
<comment type="caution">
    <text evidence="4">The sequence shown here is derived from an EMBL/GenBank/DDBJ whole genome shotgun (WGS) entry which is preliminary data.</text>
</comment>
<evidence type="ECO:0000256" key="1">
    <source>
        <dbReference type="ARBA" id="ARBA00001946"/>
    </source>
</evidence>
<dbReference type="InterPro" id="IPR040442">
    <property type="entry name" value="Pyrv_kinase-like_dom_sf"/>
</dbReference>
<sequence>MTDVDALTRALDERLAEADAALAARYPGPRPGRAPVHTVYVPADRFEAGLVASYGEQALDVLDAHEERFREATGADDDLVARVRAKLRDEPVEDLRVDLEDGYGGGAAAEDADVARAAPLVAALPTLRHGIRFKCLEAPTRARGVRTLAAFVDGYLGAGGDLDALVVTLPKVTSVDQVEAMVEACAWLERDHGLAEGRLRFEVQVETPQAVLGADGTATVAGMVHAAAGRCAGLHFGTYDYSASLGIAAQHQAMDHPAADHAKAVMQLAAAGTGVPVADGSTNVLPVGGPDAVLTGWVLHHRLVRRSLARGLYQGWDLHPAQLPTRYAATFGFYRDGFARAAERLSGSGGAVLDEPATFKALAGYVLRGLDCGAISEQEVLDATGHDAGRLRTWA</sequence>
<dbReference type="RefSeq" id="WP_345458516.1">
    <property type="nucleotide sequence ID" value="NZ_BAABKG010000003.1"/>
</dbReference>
<dbReference type="PANTHER" id="PTHR32308:SF10">
    <property type="entry name" value="CITRATE LYASE SUBUNIT BETA"/>
    <property type="match status" value="1"/>
</dbReference>
<name>A0ABP9PLZ1_9ACTN</name>